<dbReference type="AlphaFoldDB" id="A0A2G8K3W7"/>
<dbReference type="EMBL" id="MRZV01000917">
    <property type="protein sequence ID" value="PIK42655.1"/>
    <property type="molecule type" value="Genomic_DNA"/>
</dbReference>
<dbReference type="InterPro" id="IPR039477">
    <property type="entry name" value="ILEI/PANDER_dom"/>
</dbReference>
<gene>
    <name evidence="2" type="ORF">BSL78_20486</name>
</gene>
<feature type="domain" description="ILEI/PANDER" evidence="1">
    <location>
        <begin position="2"/>
        <end position="73"/>
    </location>
</feature>
<feature type="non-terminal residue" evidence="2">
    <location>
        <position position="77"/>
    </location>
</feature>
<dbReference type="GO" id="GO:0047223">
    <property type="term" value="F:beta-1,3-galactosyl-O-glycosyl-glycoprotein beta-1,3-N-acetylglucosaminyltransferase activity"/>
    <property type="evidence" value="ECO:0007669"/>
    <property type="project" value="TreeGrafter"/>
</dbReference>
<dbReference type="OrthoDB" id="440755at2759"/>
<keyword evidence="3" id="KW-1185">Reference proteome</keyword>
<dbReference type="Pfam" id="PF15711">
    <property type="entry name" value="ILEI"/>
    <property type="match status" value="1"/>
</dbReference>
<evidence type="ECO:0000313" key="2">
    <source>
        <dbReference type="EMBL" id="PIK42655.1"/>
    </source>
</evidence>
<evidence type="ECO:0000313" key="3">
    <source>
        <dbReference type="Proteomes" id="UP000230750"/>
    </source>
</evidence>
<reference evidence="2 3" key="1">
    <citation type="journal article" date="2017" name="PLoS Biol.">
        <title>The sea cucumber genome provides insights into morphological evolution and visceral regeneration.</title>
        <authorList>
            <person name="Zhang X."/>
            <person name="Sun L."/>
            <person name="Yuan J."/>
            <person name="Sun Y."/>
            <person name="Gao Y."/>
            <person name="Zhang L."/>
            <person name="Li S."/>
            <person name="Dai H."/>
            <person name="Hamel J.F."/>
            <person name="Liu C."/>
            <person name="Yu Y."/>
            <person name="Liu S."/>
            <person name="Lin W."/>
            <person name="Guo K."/>
            <person name="Jin S."/>
            <person name="Xu P."/>
            <person name="Storey K.B."/>
            <person name="Huan P."/>
            <person name="Zhang T."/>
            <person name="Zhou Y."/>
            <person name="Zhang J."/>
            <person name="Lin C."/>
            <person name="Li X."/>
            <person name="Xing L."/>
            <person name="Huo D."/>
            <person name="Sun M."/>
            <person name="Wang L."/>
            <person name="Mercier A."/>
            <person name="Li F."/>
            <person name="Yang H."/>
            <person name="Xiang J."/>
        </authorList>
    </citation>
    <scope>NUCLEOTIDE SEQUENCE [LARGE SCALE GENOMIC DNA]</scope>
    <source>
        <strain evidence="2">Shaxun</strain>
        <tissue evidence="2">Muscle</tissue>
    </source>
</reference>
<name>A0A2G8K3W7_STIJA</name>
<evidence type="ECO:0000259" key="1">
    <source>
        <dbReference type="Pfam" id="PF15711"/>
    </source>
</evidence>
<organism evidence="2 3">
    <name type="scientific">Stichopus japonicus</name>
    <name type="common">Sea cucumber</name>
    <dbReference type="NCBI Taxonomy" id="307972"/>
    <lineage>
        <taxon>Eukaryota</taxon>
        <taxon>Metazoa</taxon>
        <taxon>Echinodermata</taxon>
        <taxon>Eleutherozoa</taxon>
        <taxon>Echinozoa</taxon>
        <taxon>Holothuroidea</taxon>
        <taxon>Aspidochirotacea</taxon>
        <taxon>Aspidochirotida</taxon>
        <taxon>Stichopodidae</taxon>
        <taxon>Apostichopus</taxon>
    </lineage>
</organism>
<dbReference type="PROSITE" id="PS52031">
    <property type="entry name" value="GG_LECTIN"/>
    <property type="match status" value="1"/>
</dbReference>
<proteinExistence type="predicted"/>
<dbReference type="GO" id="GO:0016266">
    <property type="term" value="P:protein O-linked glycosylation via N-acetyl-galactosamine"/>
    <property type="evidence" value="ECO:0007669"/>
    <property type="project" value="TreeGrafter"/>
</dbReference>
<protein>
    <recommendedName>
        <fullName evidence="1">ILEI/PANDER domain-containing protein</fullName>
    </recommendedName>
</protein>
<sequence length="77" mass="8966">MAQQRFDTYTAHEDEAMVLFLNMVSDGRILIFAIKDEGTFQVKEQAKNLLKTLGSTKWDTLGWRDTWAFVTQKSKKH</sequence>
<accession>A0A2G8K3W7</accession>
<dbReference type="InterPro" id="IPR052463">
    <property type="entry name" value="O-linked_mannose_GnT"/>
</dbReference>
<dbReference type="STRING" id="307972.A0A2G8K3W7"/>
<comment type="caution">
    <text evidence="2">The sequence shown here is derived from an EMBL/GenBank/DDBJ whole genome shotgun (WGS) entry which is preliminary data.</text>
</comment>
<dbReference type="PANTHER" id="PTHR46396:SF1">
    <property type="entry name" value="PROTEIN O-LINKED-MANNOSE BETA-1,2-N-ACETYLGLUCOSAMINYLTRANSFERASE 1"/>
    <property type="match status" value="1"/>
</dbReference>
<dbReference type="PANTHER" id="PTHR46396">
    <property type="entry name" value="PROTEIN O-LINKED-MANNOSE BETA-1,2-N-ACETYLGLUCOSAMINYLTRANSFERASE 1"/>
    <property type="match status" value="1"/>
</dbReference>
<dbReference type="Proteomes" id="UP000230750">
    <property type="component" value="Unassembled WGS sequence"/>
</dbReference>
<dbReference type="GO" id="GO:0000139">
    <property type="term" value="C:Golgi membrane"/>
    <property type="evidence" value="ECO:0007669"/>
    <property type="project" value="TreeGrafter"/>
</dbReference>